<dbReference type="PROSITE" id="PS51375">
    <property type="entry name" value="PPR"/>
    <property type="match status" value="14"/>
</dbReference>
<dbReference type="Gene3D" id="1.25.40.10">
    <property type="entry name" value="Tetratricopeptide repeat domain"/>
    <property type="match status" value="6"/>
</dbReference>
<feature type="repeat" description="PPR" evidence="3">
    <location>
        <begin position="428"/>
        <end position="458"/>
    </location>
</feature>
<feature type="repeat" description="PPR" evidence="3">
    <location>
        <begin position="778"/>
        <end position="812"/>
    </location>
</feature>
<dbReference type="InterPro" id="IPR011990">
    <property type="entry name" value="TPR-like_helical_dom_sf"/>
</dbReference>
<dbReference type="STRING" id="4081.A0A3Q7E949"/>
<dbReference type="NCBIfam" id="TIGR00756">
    <property type="entry name" value="PPR"/>
    <property type="match status" value="13"/>
</dbReference>
<dbReference type="PaxDb" id="4081-Solyc01g006850.1.1"/>
<feature type="repeat" description="PPR" evidence="3">
    <location>
        <begin position="323"/>
        <end position="357"/>
    </location>
</feature>
<feature type="repeat" description="PPR" evidence="3">
    <location>
        <begin position="919"/>
        <end position="953"/>
    </location>
</feature>
<evidence type="ECO:0000256" key="2">
    <source>
        <dbReference type="ARBA" id="ARBA00022737"/>
    </source>
</evidence>
<dbReference type="Pfam" id="PF23276">
    <property type="entry name" value="TPR_24"/>
    <property type="match status" value="1"/>
</dbReference>
<dbReference type="Gramene" id="Solyc01g006850.1.1">
    <property type="protein sequence ID" value="Solyc01g006850.1.1.1"/>
    <property type="gene ID" value="Solyc01g006850.1"/>
</dbReference>
<keyword evidence="2" id="KW-0677">Repeat</keyword>
<comment type="similarity">
    <text evidence="1">Belongs to the PPR family. P subfamily.</text>
</comment>
<dbReference type="PANTHER" id="PTHR47447">
    <property type="entry name" value="OS03G0856100 PROTEIN"/>
    <property type="match status" value="1"/>
</dbReference>
<dbReference type="OrthoDB" id="185373at2759"/>
<dbReference type="OMA" id="ETYSMFM"/>
<feature type="repeat" description="PPR" evidence="3">
    <location>
        <begin position="1024"/>
        <end position="1058"/>
    </location>
</feature>
<dbReference type="GO" id="GO:0006396">
    <property type="term" value="P:RNA processing"/>
    <property type="evidence" value="ECO:0000318"/>
    <property type="project" value="GO_Central"/>
</dbReference>
<dbReference type="GO" id="GO:0005739">
    <property type="term" value="C:mitochondrion"/>
    <property type="evidence" value="ECO:0000318"/>
    <property type="project" value="GO_Central"/>
</dbReference>
<dbReference type="FunCoup" id="A0A3Q7E949">
    <property type="interactions" value="340"/>
</dbReference>
<name>A0A3Q7E949_SOLLC</name>
<evidence type="ECO:0000256" key="1">
    <source>
        <dbReference type="ARBA" id="ARBA00007626"/>
    </source>
</evidence>
<evidence type="ECO:0000313" key="6">
    <source>
        <dbReference type="EnsemblPlants" id="Solyc01g006850.1.1.1"/>
    </source>
</evidence>
<feature type="repeat" description="PPR" evidence="3">
    <location>
        <begin position="813"/>
        <end position="849"/>
    </location>
</feature>
<evidence type="ECO:0000313" key="7">
    <source>
        <dbReference type="Proteomes" id="UP000004994"/>
    </source>
</evidence>
<evidence type="ECO:0000259" key="5">
    <source>
        <dbReference type="Pfam" id="PF23276"/>
    </source>
</evidence>
<dbReference type="Proteomes" id="UP000004994">
    <property type="component" value="Chromosome 1"/>
</dbReference>
<dbReference type="SUPFAM" id="SSF81901">
    <property type="entry name" value="HCP-like"/>
    <property type="match status" value="1"/>
</dbReference>
<organism evidence="6">
    <name type="scientific">Solanum lycopersicum</name>
    <name type="common">Tomato</name>
    <name type="synonym">Lycopersicon esculentum</name>
    <dbReference type="NCBI Taxonomy" id="4081"/>
    <lineage>
        <taxon>Eukaryota</taxon>
        <taxon>Viridiplantae</taxon>
        <taxon>Streptophyta</taxon>
        <taxon>Embryophyta</taxon>
        <taxon>Tracheophyta</taxon>
        <taxon>Spermatophyta</taxon>
        <taxon>Magnoliopsida</taxon>
        <taxon>eudicotyledons</taxon>
        <taxon>Gunneridae</taxon>
        <taxon>Pentapetalae</taxon>
        <taxon>asterids</taxon>
        <taxon>lamiids</taxon>
        <taxon>Solanales</taxon>
        <taxon>Solanaceae</taxon>
        <taxon>Solanoideae</taxon>
        <taxon>Solaneae</taxon>
        <taxon>Solanum</taxon>
        <taxon>Solanum subgen. Lycopersicon</taxon>
    </lineage>
</organism>
<feature type="domain" description="Pentatricopeptide repeat-containing protein-mitochondrial" evidence="5">
    <location>
        <begin position="394"/>
        <end position="489"/>
    </location>
</feature>
<dbReference type="InterPro" id="IPR002885">
    <property type="entry name" value="PPR_rpt"/>
</dbReference>
<dbReference type="GO" id="GO:0003729">
    <property type="term" value="F:mRNA binding"/>
    <property type="evidence" value="ECO:0000318"/>
    <property type="project" value="GO_Central"/>
</dbReference>
<dbReference type="InParanoid" id="A0A3Q7E949"/>
<feature type="repeat" description="PPR" evidence="3">
    <location>
        <begin position="393"/>
        <end position="427"/>
    </location>
</feature>
<dbReference type="KEGG" id="sly:101263541"/>
<dbReference type="EnsemblPlants" id="Solyc01g006850.1.1">
    <property type="protein sequence ID" value="Solyc01g006850.1.1.1"/>
    <property type="gene ID" value="Solyc01g006850.1"/>
</dbReference>
<sequence length="1097" mass="125373">MFQSRMILKNLWKQKLQNSQNNLLNSRFKICSSSSISTKSSKLSKIKKSENPNSKNKNQPQNFTSLFNEIREILGTESVMPYESANLNDTQFVNLSSCHESVRENAKQSTELEDSVSCTELVCENAKLSTELEDSSSCTERVRGNAEMRIELKDSSCACGDVKQSVELEMMNLHEDTRVEDLVKRDVSPIVHKITGILRSECDVIAMEEQLESAGFEYNEDVVEKVLKRCFKVPHLALRFFDWLKTREGFSHTTETYNTMIYMAADCKEFRLVDELVEEMERSSCRKNLKTWSILLSHYGNGKLIGKALSLFEQLKKLGYEPDLRAYTIMLSSLCNAGKADIALEYFNEMIHKGLMLDEATSGQLLKCLANSGNIAAVHKVGDDMIRVCSIPENHVYRLMLKSFCITGRITEALELIRDLKSKNMNLDSEIFTTLVKGLCKAERINDALEIVEILKKRNGADEKVYAVLISAYLRRNEISKALNLFQSMKDSGSLLNVSTYTNLMQRLFRVKEFQEALNLYNEMTEMGVKLDAVAATAVVAGYIIQNRISEMWQVFENMKDKGIVFTRKSYLIFVKELTKVSGTTDIFKVLNEMKASKMCIGNDIFQYVISYLERKGDMKNINRMKLLQGGCKVHNHENGTCDVSSQRERYLESNYENLEQVSSAHDMPEATSKSSIECDVREICQILISSRDWYLIQEQLENCNIQFTPEIVMEVLRNFKLQGRLALQFFSWVEKQSSYRHTTESYNTAIKIAGQGKDFTQMRNLFSDMRRNGCLVTAHTWTIMIMLYGRTGLTDIAVRTFKEMKHSGCKPTESTYKALITSLCQKKGRRIDEAVKIFQEMIQVGYSPDKELIEDYLGCLCELGKLRDARSCTESLLKLGFSTPLAYSLYIRSLCRAWRLEEALALINEVDDEQHVLSQYVYGSLVHGLLQKGNLEEALARIESMKQTGIHPTVHVYTSLIGYFFKVKQVSKALQTFKEMKDSGCQPTIVTYSALIRGYMNVGKVSEARDVFHQMKKNGPYPDFNAYSMFISCLCRIGNSEEALQLISEMLNIGIIPSTVNYRTVFYGLNREGKQDLAKTVLHMKLDVKRRRKFLT</sequence>
<dbReference type="RefSeq" id="XP_004228915.2">
    <property type="nucleotide sequence ID" value="XM_004228867.5"/>
</dbReference>
<feature type="repeat" description="PPR" evidence="3">
    <location>
        <begin position="497"/>
        <end position="531"/>
    </location>
</feature>
<dbReference type="Pfam" id="PF01535">
    <property type="entry name" value="PPR"/>
    <property type="match status" value="6"/>
</dbReference>
<reference evidence="6" key="2">
    <citation type="submission" date="2019-01" db="UniProtKB">
        <authorList>
            <consortium name="EnsemblPlants"/>
        </authorList>
    </citation>
    <scope>IDENTIFICATION</scope>
    <source>
        <strain evidence="6">cv. Heinz 1706</strain>
    </source>
</reference>
<gene>
    <name evidence="6" type="primary">LOC101263541</name>
</gene>
<dbReference type="GeneID" id="101263541"/>
<dbReference type="GO" id="GO:0007005">
    <property type="term" value="P:mitochondrion organization"/>
    <property type="evidence" value="ECO:0000318"/>
    <property type="project" value="GO_Central"/>
</dbReference>
<keyword evidence="7" id="KW-1185">Reference proteome</keyword>
<feature type="repeat" description="PPR" evidence="3">
    <location>
        <begin position="288"/>
        <end position="322"/>
    </location>
</feature>
<feature type="repeat" description="PPR" evidence="3">
    <location>
        <begin position="532"/>
        <end position="566"/>
    </location>
</feature>
<feature type="region of interest" description="Disordered" evidence="4">
    <location>
        <begin position="42"/>
        <end position="62"/>
    </location>
</feature>
<evidence type="ECO:0000256" key="4">
    <source>
        <dbReference type="SAM" id="MobiDB-lite"/>
    </source>
</evidence>
<proteinExistence type="inferred from homology"/>
<feature type="repeat" description="PPR" evidence="3">
    <location>
        <begin position="989"/>
        <end position="1023"/>
    </location>
</feature>
<feature type="repeat" description="PPR" evidence="3">
    <location>
        <begin position="954"/>
        <end position="988"/>
    </location>
</feature>
<dbReference type="InterPro" id="IPR057027">
    <property type="entry name" value="TPR_mt"/>
</dbReference>
<protein>
    <recommendedName>
        <fullName evidence="5">Pentatricopeptide repeat-containing protein-mitochondrial domain-containing protein</fullName>
    </recommendedName>
</protein>
<reference evidence="6" key="1">
    <citation type="journal article" date="2012" name="Nature">
        <title>The tomato genome sequence provides insights into fleshy fruit evolution.</title>
        <authorList>
            <consortium name="Tomato Genome Consortium"/>
        </authorList>
    </citation>
    <scope>NUCLEOTIDE SEQUENCE [LARGE SCALE GENOMIC DNA]</scope>
    <source>
        <strain evidence="6">cv. Heinz 1706</strain>
    </source>
</reference>
<dbReference type="Pfam" id="PF13041">
    <property type="entry name" value="PPR_2"/>
    <property type="match status" value="4"/>
</dbReference>
<evidence type="ECO:0000256" key="3">
    <source>
        <dbReference type="PROSITE-ProRule" id="PRU00708"/>
    </source>
</evidence>
<feature type="repeat" description="PPR" evidence="3">
    <location>
        <begin position="253"/>
        <end position="287"/>
    </location>
</feature>
<feature type="compositionally biased region" description="Low complexity" evidence="4">
    <location>
        <begin position="51"/>
        <end position="62"/>
    </location>
</feature>
<dbReference type="PANTHER" id="PTHR47447:SF28">
    <property type="entry name" value="PENTACOTRIPEPTIDE-REPEAT REGION OF PRORP DOMAIN-CONTAINING PROTEIN"/>
    <property type="match status" value="1"/>
</dbReference>
<dbReference type="AlphaFoldDB" id="A0A3Q7E949"/>
<accession>A0A3Q7E949</accession>
<feature type="repeat" description="PPR" evidence="3">
    <location>
        <begin position="462"/>
        <end position="496"/>
    </location>
</feature>
<dbReference type="SUPFAM" id="SSF48452">
    <property type="entry name" value="TPR-like"/>
    <property type="match status" value="2"/>
</dbReference>